<dbReference type="AlphaFoldDB" id="X0T1D3"/>
<accession>X0T1D3</accession>
<proteinExistence type="predicted"/>
<evidence type="ECO:0000313" key="1">
    <source>
        <dbReference type="EMBL" id="GAF87044.1"/>
    </source>
</evidence>
<dbReference type="EMBL" id="BARS01019055">
    <property type="protein sequence ID" value="GAF87044.1"/>
    <property type="molecule type" value="Genomic_DNA"/>
</dbReference>
<protein>
    <recommendedName>
        <fullName evidence="2">SWIM-type domain-containing protein</fullName>
    </recommendedName>
</protein>
<gene>
    <name evidence="1" type="ORF">S01H1_30919</name>
</gene>
<feature type="non-terminal residue" evidence="1">
    <location>
        <position position="1"/>
    </location>
</feature>
<comment type="caution">
    <text evidence="1">The sequence shown here is derived from an EMBL/GenBank/DDBJ whole genome shotgun (WGS) entry which is preliminary data.</text>
</comment>
<name>X0T1D3_9ZZZZ</name>
<sequence length="147" mass="17049">WQKKRKNEVLQKIASTKKIAQLKSDIENKNSSNFSVLFNAFTDKGTLNRSVSISDTAFELLECDSAKGILKSRVKGSKEESYIIEINTNKKLLRHNCRDFEQKRADNKKFCKHLTKLFLLLKNKNENIAEFFLSKLAENIDNWDFTA</sequence>
<organism evidence="1">
    <name type="scientific">marine sediment metagenome</name>
    <dbReference type="NCBI Taxonomy" id="412755"/>
    <lineage>
        <taxon>unclassified sequences</taxon>
        <taxon>metagenomes</taxon>
        <taxon>ecological metagenomes</taxon>
    </lineage>
</organism>
<evidence type="ECO:0008006" key="2">
    <source>
        <dbReference type="Google" id="ProtNLM"/>
    </source>
</evidence>
<reference evidence="1" key="1">
    <citation type="journal article" date="2014" name="Front. Microbiol.">
        <title>High frequency of phylogenetically diverse reductive dehalogenase-homologous genes in deep subseafloor sedimentary metagenomes.</title>
        <authorList>
            <person name="Kawai M."/>
            <person name="Futagami T."/>
            <person name="Toyoda A."/>
            <person name="Takaki Y."/>
            <person name="Nishi S."/>
            <person name="Hori S."/>
            <person name="Arai W."/>
            <person name="Tsubouchi T."/>
            <person name="Morono Y."/>
            <person name="Uchiyama I."/>
            <person name="Ito T."/>
            <person name="Fujiyama A."/>
            <person name="Inagaki F."/>
            <person name="Takami H."/>
        </authorList>
    </citation>
    <scope>NUCLEOTIDE SEQUENCE</scope>
    <source>
        <strain evidence="1">Expedition CK06-06</strain>
    </source>
</reference>